<dbReference type="RefSeq" id="WP_301574357.1">
    <property type="nucleotide sequence ID" value="NZ_JAPWIE010000011.1"/>
</dbReference>
<keyword evidence="3" id="KW-1185">Reference proteome</keyword>
<proteinExistence type="predicted"/>
<feature type="transmembrane region" description="Helical" evidence="1">
    <location>
        <begin position="95"/>
        <end position="116"/>
    </location>
</feature>
<accession>A0ABT4N704</accession>
<name>A0ABT4N704_GORRU</name>
<organism evidence="2 3">
    <name type="scientific">Gordonia rubripertincta</name>
    <name type="common">Rhodococcus corallinus</name>
    <dbReference type="NCBI Taxonomy" id="36822"/>
    <lineage>
        <taxon>Bacteria</taxon>
        <taxon>Bacillati</taxon>
        <taxon>Actinomycetota</taxon>
        <taxon>Actinomycetes</taxon>
        <taxon>Mycobacteriales</taxon>
        <taxon>Gordoniaceae</taxon>
        <taxon>Gordonia</taxon>
    </lineage>
</organism>
<comment type="caution">
    <text evidence="2">The sequence shown here is derived from an EMBL/GenBank/DDBJ whole genome shotgun (WGS) entry which is preliminary data.</text>
</comment>
<keyword evidence="1" id="KW-0472">Membrane</keyword>
<feature type="transmembrane region" description="Helical" evidence="1">
    <location>
        <begin position="12"/>
        <end position="30"/>
    </location>
</feature>
<dbReference type="Proteomes" id="UP001067235">
    <property type="component" value="Unassembled WGS sequence"/>
</dbReference>
<dbReference type="EMBL" id="JAPWIE010000011">
    <property type="protein sequence ID" value="MCZ4553672.1"/>
    <property type="molecule type" value="Genomic_DNA"/>
</dbReference>
<keyword evidence="1" id="KW-0812">Transmembrane</keyword>
<gene>
    <name evidence="2" type="ORF">O4213_27035</name>
</gene>
<evidence type="ECO:0000256" key="1">
    <source>
        <dbReference type="SAM" id="Phobius"/>
    </source>
</evidence>
<evidence type="ECO:0000313" key="2">
    <source>
        <dbReference type="EMBL" id="MCZ4553672.1"/>
    </source>
</evidence>
<keyword evidence="1" id="KW-1133">Transmembrane helix</keyword>
<reference evidence="2" key="1">
    <citation type="submission" date="2022-12" db="EMBL/GenBank/DDBJ databases">
        <authorList>
            <person name="Krivoruchko A.V."/>
            <person name="Elkin A."/>
        </authorList>
    </citation>
    <scope>NUCLEOTIDE SEQUENCE</scope>
    <source>
        <strain evidence="2">IEGM 1388</strain>
    </source>
</reference>
<sequence length="251" mass="27381">MGLGWADWIRFILTPLVLGLIAAIVATRNARKTPHERLKNLVDIHDKMPKGLDSRNVVEAAIARELVDFDRRVAADQRGFWAGVKERLVQVNGTTGIQVATTLVFSALGMVVATVVLDDTTLLVPIFAAATLLSLGGTVFIRFSSERKYLNMDRVSAQITATFSRDDIRRLASKPLLPEMIKAIVGDSAASLTAMGVITTEGGYLHLTPFGRAAIQQSLHNADRQHYAYLADVDAAAAARDDESRREAPEQ</sequence>
<protein>
    <recommendedName>
        <fullName evidence="4">DUF2207 domain-containing protein</fullName>
    </recommendedName>
</protein>
<feature type="transmembrane region" description="Helical" evidence="1">
    <location>
        <begin position="122"/>
        <end position="144"/>
    </location>
</feature>
<evidence type="ECO:0008006" key="4">
    <source>
        <dbReference type="Google" id="ProtNLM"/>
    </source>
</evidence>
<evidence type="ECO:0000313" key="3">
    <source>
        <dbReference type="Proteomes" id="UP001067235"/>
    </source>
</evidence>